<name>A0A0D7V0U4_9GAMM</name>
<accession>A0A0D7V0U4</accession>
<evidence type="ECO:0000313" key="2">
    <source>
        <dbReference type="Proteomes" id="UP000185024"/>
    </source>
</evidence>
<dbReference type="PATRIC" id="fig|29570.3.peg.1644"/>
<dbReference type="EMBL" id="FSQX01000001">
    <property type="protein sequence ID" value="SIN62228.1"/>
    <property type="molecule type" value="Genomic_DNA"/>
</dbReference>
<reference evidence="1 2" key="1">
    <citation type="submission" date="2016-11" db="EMBL/GenBank/DDBJ databases">
        <authorList>
            <person name="Jaros S."/>
            <person name="Januszkiewicz K."/>
            <person name="Wedrychowicz H."/>
        </authorList>
    </citation>
    <scope>NUCLEOTIDE SEQUENCE [LARGE SCALE GENOMIC DNA]</scope>
    <source>
        <strain evidence="1 2">ACAM 239</strain>
    </source>
</reference>
<dbReference type="GeneID" id="97276289"/>
<gene>
    <name evidence="1" type="ORF">SAMN05878438_0822</name>
</gene>
<sequence length="59" mass="6397">MNEPMDIAALVAALQEQTAAINRLADSNQQVIDYLFSQEAEDLDSAAAPSPYLDPDETD</sequence>
<protein>
    <submittedName>
        <fullName evidence="1">Uncharacterized protein</fullName>
    </submittedName>
</protein>
<evidence type="ECO:0000313" key="1">
    <source>
        <dbReference type="EMBL" id="SIN62228.1"/>
    </source>
</evidence>
<dbReference type="RefSeq" id="WP_044628168.1">
    <property type="nucleotide sequence ID" value="NZ_BJOI01000012.1"/>
</dbReference>
<proteinExistence type="predicted"/>
<dbReference type="Proteomes" id="UP000185024">
    <property type="component" value="Unassembled WGS sequence"/>
</dbReference>
<dbReference type="AlphaFoldDB" id="A0A0D7V0U4"/>
<organism evidence="1 2">
    <name type="scientific">Vreelandella aquamarina</name>
    <dbReference type="NCBI Taxonomy" id="77097"/>
    <lineage>
        <taxon>Bacteria</taxon>
        <taxon>Pseudomonadati</taxon>
        <taxon>Pseudomonadota</taxon>
        <taxon>Gammaproteobacteria</taxon>
        <taxon>Oceanospirillales</taxon>
        <taxon>Halomonadaceae</taxon>
        <taxon>Vreelandella</taxon>
    </lineage>
</organism>